<comment type="caution">
    <text evidence="2">The sequence shown here is derived from an EMBL/GenBank/DDBJ whole genome shotgun (WGS) entry which is preliminary data.</text>
</comment>
<dbReference type="EMBL" id="JAAMPC010000008">
    <property type="protein sequence ID" value="KAG2299040.1"/>
    <property type="molecule type" value="Genomic_DNA"/>
</dbReference>
<evidence type="ECO:0000256" key="1">
    <source>
        <dbReference type="SAM" id="Phobius"/>
    </source>
</evidence>
<keyword evidence="1" id="KW-1133">Transmembrane helix</keyword>
<evidence type="ECO:0000313" key="3">
    <source>
        <dbReference type="Proteomes" id="UP000886595"/>
    </source>
</evidence>
<reference evidence="2 3" key="1">
    <citation type="submission" date="2020-02" db="EMBL/GenBank/DDBJ databases">
        <authorList>
            <person name="Ma Q."/>
            <person name="Huang Y."/>
            <person name="Song X."/>
            <person name="Pei D."/>
        </authorList>
    </citation>
    <scope>NUCLEOTIDE SEQUENCE [LARGE SCALE GENOMIC DNA]</scope>
    <source>
        <strain evidence="2">Sxm20200214</strain>
        <tissue evidence="2">Leaf</tissue>
    </source>
</reference>
<name>A0A8X7V0M8_BRACI</name>
<proteinExistence type="predicted"/>
<dbReference type="Proteomes" id="UP000886595">
    <property type="component" value="Unassembled WGS sequence"/>
</dbReference>
<sequence>MFFYSSIVVSCTGYVSCCIVLLIDDISLMFLCSHCSACVVSFTDKHHGQVLLSFVVLFLVGEWRGGVVVLILSMELVGHPGAGTSSPPENGTSLPPELEPLCLLEGVTCHTCILELEPLCLLELDPFFLLSCFLLSRTLVSTYIVLLWSRNERLL</sequence>
<gene>
    <name evidence="2" type="ORF">Bca52824_035512</name>
</gene>
<feature type="transmembrane region" description="Helical" evidence="1">
    <location>
        <begin position="50"/>
        <end position="72"/>
    </location>
</feature>
<accession>A0A8X7V0M8</accession>
<keyword evidence="3" id="KW-1185">Reference proteome</keyword>
<feature type="transmembrane region" description="Helical" evidence="1">
    <location>
        <begin position="6"/>
        <end position="23"/>
    </location>
</feature>
<keyword evidence="1" id="KW-0472">Membrane</keyword>
<feature type="transmembrane region" description="Helical" evidence="1">
    <location>
        <begin position="127"/>
        <end position="148"/>
    </location>
</feature>
<keyword evidence="1" id="KW-0812">Transmembrane</keyword>
<protein>
    <submittedName>
        <fullName evidence="2">Uncharacterized protein</fullName>
    </submittedName>
</protein>
<evidence type="ECO:0000313" key="2">
    <source>
        <dbReference type="EMBL" id="KAG2299040.1"/>
    </source>
</evidence>
<dbReference type="AlphaFoldDB" id="A0A8X7V0M8"/>
<organism evidence="2 3">
    <name type="scientific">Brassica carinata</name>
    <name type="common">Ethiopian mustard</name>
    <name type="synonym">Abyssinian cabbage</name>
    <dbReference type="NCBI Taxonomy" id="52824"/>
    <lineage>
        <taxon>Eukaryota</taxon>
        <taxon>Viridiplantae</taxon>
        <taxon>Streptophyta</taxon>
        <taxon>Embryophyta</taxon>
        <taxon>Tracheophyta</taxon>
        <taxon>Spermatophyta</taxon>
        <taxon>Magnoliopsida</taxon>
        <taxon>eudicotyledons</taxon>
        <taxon>Gunneridae</taxon>
        <taxon>Pentapetalae</taxon>
        <taxon>rosids</taxon>
        <taxon>malvids</taxon>
        <taxon>Brassicales</taxon>
        <taxon>Brassicaceae</taxon>
        <taxon>Brassiceae</taxon>
        <taxon>Brassica</taxon>
    </lineage>
</organism>